<name>A0ABT6G1R0_9FLAO</name>
<dbReference type="RefSeq" id="WP_278005435.1">
    <property type="nucleotide sequence ID" value="NZ_JARSBN010000004.1"/>
</dbReference>
<comment type="caution">
    <text evidence="1">The sequence shown here is derived from an EMBL/GenBank/DDBJ whole genome shotgun (WGS) entry which is preliminary data.</text>
</comment>
<dbReference type="Proteomes" id="UP001529085">
    <property type="component" value="Unassembled WGS sequence"/>
</dbReference>
<evidence type="ECO:0000313" key="1">
    <source>
        <dbReference type="EMBL" id="MDG4715984.1"/>
    </source>
</evidence>
<gene>
    <name evidence="1" type="ORF">P7122_08880</name>
</gene>
<dbReference type="Gene3D" id="3.40.1420.30">
    <property type="match status" value="1"/>
</dbReference>
<organism evidence="1 2">
    <name type="scientific">Winogradskyella marincola</name>
    <dbReference type="NCBI Taxonomy" id="3037795"/>
    <lineage>
        <taxon>Bacteria</taxon>
        <taxon>Pseudomonadati</taxon>
        <taxon>Bacteroidota</taxon>
        <taxon>Flavobacteriia</taxon>
        <taxon>Flavobacteriales</taxon>
        <taxon>Flavobacteriaceae</taxon>
        <taxon>Winogradskyella</taxon>
    </lineage>
</organism>
<dbReference type="EMBL" id="JARSBN010000004">
    <property type="protein sequence ID" value="MDG4715984.1"/>
    <property type="molecule type" value="Genomic_DNA"/>
</dbReference>
<evidence type="ECO:0008006" key="3">
    <source>
        <dbReference type="Google" id="ProtNLM"/>
    </source>
</evidence>
<evidence type="ECO:0000313" key="2">
    <source>
        <dbReference type="Proteomes" id="UP001529085"/>
    </source>
</evidence>
<accession>A0ABT6G1R0</accession>
<reference evidence="1 2" key="1">
    <citation type="submission" date="2023-03" db="EMBL/GenBank/DDBJ databases">
        <title>Strain YYF002 represents a novel species in the genus Winogradskyella isolated from seawater.</title>
        <authorList>
            <person name="Fu Z.-Y."/>
        </authorList>
    </citation>
    <scope>NUCLEOTIDE SEQUENCE [LARGE SCALE GENOMIC DNA]</scope>
    <source>
        <strain evidence="1 2">YYF002</strain>
    </source>
</reference>
<keyword evidence="2" id="KW-1185">Reference proteome</keyword>
<proteinExistence type="predicted"/>
<sequence length="192" mass="22869">MKLKAFIFLLCFCQFVFCQTKNEKEERIPLAEFPEAAKAVIKNLPDDCKRLKFYKETDGEKQSFEVKFKYKRKRYSLEFSIDGNIEDIEVLTKLKNIDETVKTKIENYFASSFTKHKFIKVQEQYIYNVKLDAKTFVDNVLNNNSLKAPNFEIIAEVKTDKKRDIREFIFNTFGEFVNFRILNPTSYEHVLY</sequence>
<protein>
    <recommendedName>
        <fullName evidence="3">Lipoprotein</fullName>
    </recommendedName>
</protein>
<dbReference type="SUPFAM" id="SSF160574">
    <property type="entry name" value="BT0923-like"/>
    <property type="match status" value="1"/>
</dbReference>